<name>A0A191YZ28_9PSED</name>
<dbReference type="SUPFAM" id="SSF82784">
    <property type="entry name" value="OsmC-like"/>
    <property type="match status" value="1"/>
</dbReference>
<accession>A0A191YZ28</accession>
<dbReference type="RefSeq" id="WP_064679448.1">
    <property type="nucleotide sequence ID" value="NZ_CP014870.1"/>
</dbReference>
<evidence type="ECO:0000313" key="2">
    <source>
        <dbReference type="Proteomes" id="UP000078354"/>
    </source>
</evidence>
<keyword evidence="2" id="KW-1185">Reference proteome</keyword>
<dbReference type="KEGG" id="psil:PMA3_23580"/>
<dbReference type="OrthoDB" id="9795405at2"/>
<dbReference type="Gene3D" id="3.30.300.20">
    <property type="match status" value="1"/>
</dbReference>
<organism evidence="1 2">
    <name type="scientific">Pseudomonas silesiensis</name>
    <dbReference type="NCBI Taxonomy" id="1853130"/>
    <lineage>
        <taxon>Bacteria</taxon>
        <taxon>Pseudomonadati</taxon>
        <taxon>Pseudomonadota</taxon>
        <taxon>Gammaproteobacteria</taxon>
        <taxon>Pseudomonadales</taxon>
        <taxon>Pseudomonadaceae</taxon>
        <taxon>Pseudomonas</taxon>
    </lineage>
</organism>
<dbReference type="InterPro" id="IPR003718">
    <property type="entry name" value="OsmC/Ohr_fam"/>
</dbReference>
<dbReference type="EMBL" id="CP014870">
    <property type="protein sequence ID" value="ANJ57981.1"/>
    <property type="molecule type" value="Genomic_DNA"/>
</dbReference>
<sequence length="156" mass="17548">MSEHSYQVEIRWTGNRGEGTSAYGAYDRDYTVTSKGKPVLQGSSDPAFLGNPAKWNPEDMLVASISACHKLWYLHLCAINKIVVTGYVDNAVGFMVDEHPTRKGHFTKVILHPEVEITLNSDRMLASKLHEQAHRECFLANSVNFEIQCEPLIRSL</sequence>
<dbReference type="PANTHER" id="PTHR42830">
    <property type="entry name" value="OSMOTICALLY INDUCIBLE FAMILY PROTEIN"/>
    <property type="match status" value="1"/>
</dbReference>
<evidence type="ECO:0000313" key="1">
    <source>
        <dbReference type="EMBL" id="ANJ57981.1"/>
    </source>
</evidence>
<dbReference type="InterPro" id="IPR036102">
    <property type="entry name" value="OsmC/Ohrsf"/>
</dbReference>
<dbReference type="Pfam" id="PF02566">
    <property type="entry name" value="OsmC"/>
    <property type="match status" value="1"/>
</dbReference>
<protein>
    <submittedName>
        <fullName evidence="1">Peroxiredoxin</fullName>
    </submittedName>
</protein>
<dbReference type="InterPro" id="IPR052707">
    <property type="entry name" value="OsmC_Ohr_Peroxiredoxin"/>
</dbReference>
<dbReference type="InterPro" id="IPR015946">
    <property type="entry name" value="KH_dom-like_a/b"/>
</dbReference>
<dbReference type="PANTHER" id="PTHR42830:SF2">
    <property type="entry name" value="OSMC_OHR FAMILY PROTEIN"/>
    <property type="match status" value="1"/>
</dbReference>
<dbReference type="STRING" id="1853130.PMA3_23580"/>
<dbReference type="Proteomes" id="UP000078354">
    <property type="component" value="Chromosome"/>
</dbReference>
<reference evidence="1 2" key="1">
    <citation type="journal article" date="2018" name="Syst. Appl. Microbiol.">
        <title>Pseudomonas silesiensis sp. nov. strain A3T isolated from a biological pesticide sewage treatment plant and analysis of the complete genome sequence.</title>
        <authorList>
            <person name="Kaminski M.A."/>
            <person name="Furmanczyk E.M."/>
            <person name="Sobczak A."/>
            <person name="Dziembowski A."/>
            <person name="Lipinski L."/>
        </authorList>
    </citation>
    <scope>NUCLEOTIDE SEQUENCE [LARGE SCALE GENOMIC DNA]</scope>
    <source>
        <strain evidence="1 2">A3</strain>
    </source>
</reference>
<dbReference type="AlphaFoldDB" id="A0A191YZ28"/>
<gene>
    <name evidence="1" type="ORF">PMA3_23580</name>
</gene>
<proteinExistence type="predicted"/>